<reference evidence="1" key="1">
    <citation type="journal article" date="2020" name="Stud. Mycol.">
        <title>101 Dothideomycetes genomes: a test case for predicting lifestyles and emergence of pathogens.</title>
        <authorList>
            <person name="Haridas S."/>
            <person name="Albert R."/>
            <person name="Binder M."/>
            <person name="Bloem J."/>
            <person name="Labutti K."/>
            <person name="Salamov A."/>
            <person name="Andreopoulos B."/>
            <person name="Baker S."/>
            <person name="Barry K."/>
            <person name="Bills G."/>
            <person name="Bluhm B."/>
            <person name="Cannon C."/>
            <person name="Castanera R."/>
            <person name="Culley D."/>
            <person name="Daum C."/>
            <person name="Ezra D."/>
            <person name="Gonzalez J."/>
            <person name="Henrissat B."/>
            <person name="Kuo A."/>
            <person name="Liang C."/>
            <person name="Lipzen A."/>
            <person name="Lutzoni F."/>
            <person name="Magnuson J."/>
            <person name="Mondo S."/>
            <person name="Nolan M."/>
            <person name="Ohm R."/>
            <person name="Pangilinan J."/>
            <person name="Park H.-J."/>
            <person name="Ramirez L."/>
            <person name="Alfaro M."/>
            <person name="Sun H."/>
            <person name="Tritt A."/>
            <person name="Yoshinaga Y."/>
            <person name="Zwiers L.-H."/>
            <person name="Turgeon B."/>
            <person name="Goodwin S."/>
            <person name="Spatafora J."/>
            <person name="Crous P."/>
            <person name="Grigoriev I."/>
        </authorList>
    </citation>
    <scope>NUCLEOTIDE SEQUENCE</scope>
    <source>
        <strain evidence="1">CBS 116005</strain>
    </source>
</reference>
<accession>A0A6G1LN94</accession>
<dbReference type="AlphaFoldDB" id="A0A6G1LN94"/>
<name>A0A6G1LN94_9PEZI</name>
<sequence length="198" mass="22173">MTDVHMTDESTDTRWRGHNCGNTTTVPTYVSNVYIPTYRQACRTTTLRTCALSKHAGAFLSPGFTRNGRPSSHASYSCARETARLNMLVGPLRATLRWHSPQRAHGVTVQRRSRQIRAVSFSFAPSSVRSNQHRMDGFSYDLVDGGGVASWCLLCLALVCRGGRRRRAFCALGFMALDLLALDEDWLTRVRMRGKGWS</sequence>
<evidence type="ECO:0000313" key="2">
    <source>
        <dbReference type="Proteomes" id="UP000799436"/>
    </source>
</evidence>
<dbReference type="EMBL" id="ML995808">
    <property type="protein sequence ID" value="KAF2774453.1"/>
    <property type="molecule type" value="Genomic_DNA"/>
</dbReference>
<evidence type="ECO:0000313" key="1">
    <source>
        <dbReference type="EMBL" id="KAF2774453.1"/>
    </source>
</evidence>
<keyword evidence="2" id="KW-1185">Reference proteome</keyword>
<proteinExistence type="predicted"/>
<dbReference type="Proteomes" id="UP000799436">
    <property type="component" value="Unassembled WGS sequence"/>
</dbReference>
<gene>
    <name evidence="1" type="ORF">EJ03DRAFT_6933</name>
</gene>
<organism evidence="1 2">
    <name type="scientific">Teratosphaeria nubilosa</name>
    <dbReference type="NCBI Taxonomy" id="161662"/>
    <lineage>
        <taxon>Eukaryota</taxon>
        <taxon>Fungi</taxon>
        <taxon>Dikarya</taxon>
        <taxon>Ascomycota</taxon>
        <taxon>Pezizomycotina</taxon>
        <taxon>Dothideomycetes</taxon>
        <taxon>Dothideomycetidae</taxon>
        <taxon>Mycosphaerellales</taxon>
        <taxon>Teratosphaeriaceae</taxon>
        <taxon>Teratosphaeria</taxon>
    </lineage>
</organism>
<protein>
    <submittedName>
        <fullName evidence="1">Uncharacterized protein</fullName>
    </submittedName>
</protein>